<proteinExistence type="inferred from homology"/>
<dbReference type="HAMAP" id="MF_00813">
    <property type="entry name" value="Allantoicase"/>
    <property type="match status" value="1"/>
</dbReference>
<feature type="domain" description="Allantoicase" evidence="3">
    <location>
        <begin position="198"/>
        <end position="327"/>
    </location>
</feature>
<evidence type="ECO:0000256" key="2">
    <source>
        <dbReference type="HAMAP-Rule" id="MF_00813"/>
    </source>
</evidence>
<keyword evidence="5" id="KW-1185">Reference proteome</keyword>
<evidence type="ECO:0000256" key="1">
    <source>
        <dbReference type="ARBA" id="ARBA00009242"/>
    </source>
</evidence>
<dbReference type="InterPro" id="IPR005164">
    <property type="entry name" value="Allantoicase"/>
</dbReference>
<dbReference type="GO" id="GO:0006144">
    <property type="term" value="P:purine nucleobase metabolic process"/>
    <property type="evidence" value="ECO:0007669"/>
    <property type="project" value="UniProtKB-KW"/>
</dbReference>
<organism evidence="4 5">
    <name type="scientific">Nocardia huaxiensis</name>
    <dbReference type="NCBI Taxonomy" id="2755382"/>
    <lineage>
        <taxon>Bacteria</taxon>
        <taxon>Bacillati</taxon>
        <taxon>Actinomycetota</taxon>
        <taxon>Actinomycetes</taxon>
        <taxon>Mycobacteriales</taxon>
        <taxon>Nocardiaceae</taxon>
        <taxon>Nocardia</taxon>
    </lineage>
</organism>
<evidence type="ECO:0000313" key="5">
    <source>
        <dbReference type="Proteomes" id="UP000515512"/>
    </source>
</evidence>
<accession>A0A7D6Z316</accession>
<dbReference type="Gene3D" id="2.60.120.260">
    <property type="entry name" value="Galactose-binding domain-like"/>
    <property type="match status" value="2"/>
</dbReference>
<gene>
    <name evidence="2" type="primary">alc</name>
    <name evidence="4" type="ORF">H0264_31330</name>
</gene>
<dbReference type="EMBL" id="CP059399">
    <property type="protein sequence ID" value="QLY29684.1"/>
    <property type="molecule type" value="Genomic_DNA"/>
</dbReference>
<dbReference type="InterPro" id="IPR015908">
    <property type="entry name" value="Allantoicase_dom"/>
</dbReference>
<name>A0A7D6Z316_9NOCA</name>
<comment type="catalytic activity">
    <reaction evidence="2">
        <text>allantoate + H2O = (S)-ureidoglycolate + urea</text>
        <dbReference type="Rhea" id="RHEA:11016"/>
        <dbReference type="ChEBI" id="CHEBI:15377"/>
        <dbReference type="ChEBI" id="CHEBI:16199"/>
        <dbReference type="ChEBI" id="CHEBI:17536"/>
        <dbReference type="ChEBI" id="CHEBI:57296"/>
        <dbReference type="EC" id="3.5.3.4"/>
    </reaction>
</comment>
<comment type="similarity">
    <text evidence="1 2">Belongs to the allantoicase family.</text>
</comment>
<dbReference type="InterPro" id="IPR008979">
    <property type="entry name" value="Galactose-bd-like_sf"/>
</dbReference>
<dbReference type="RefSeq" id="WP_181580888.1">
    <property type="nucleotide sequence ID" value="NZ_CP059399.1"/>
</dbReference>
<dbReference type="Pfam" id="PF03561">
    <property type="entry name" value="Allantoicase"/>
    <property type="match status" value="2"/>
</dbReference>
<dbReference type="GO" id="GO:0000256">
    <property type="term" value="P:allantoin catabolic process"/>
    <property type="evidence" value="ECO:0007669"/>
    <property type="project" value="UniProtKB-UniRule"/>
</dbReference>
<dbReference type="GO" id="GO:0004037">
    <property type="term" value="F:allantoicase activity"/>
    <property type="evidence" value="ECO:0007669"/>
    <property type="project" value="UniProtKB-UniRule"/>
</dbReference>
<feature type="domain" description="Allantoicase" evidence="3">
    <location>
        <begin position="20"/>
        <end position="177"/>
    </location>
</feature>
<dbReference type="KEGG" id="nhu:H0264_31330"/>
<reference evidence="4 5" key="1">
    <citation type="submission" date="2020-07" db="EMBL/GenBank/DDBJ databases">
        <authorList>
            <person name="Zhuang K."/>
            <person name="Ran Y."/>
        </authorList>
    </citation>
    <scope>NUCLEOTIDE SEQUENCE [LARGE SCALE GENOMIC DNA]</scope>
    <source>
        <strain evidence="4 5">WCH-YHL-001</strain>
    </source>
</reference>
<dbReference type="Proteomes" id="UP000515512">
    <property type="component" value="Chromosome"/>
</dbReference>
<dbReference type="PANTHER" id="PTHR12045">
    <property type="entry name" value="ALLANTOICASE"/>
    <property type="match status" value="1"/>
</dbReference>
<keyword evidence="2 4" id="KW-0378">Hydrolase</keyword>
<dbReference type="EC" id="3.5.3.4" evidence="2"/>
<keyword evidence="2" id="KW-0659">Purine metabolism</keyword>
<dbReference type="PANTHER" id="PTHR12045:SF3">
    <property type="entry name" value="INACTIVE ALLANTOICASE-RELATED"/>
    <property type="match status" value="1"/>
</dbReference>
<dbReference type="AlphaFoldDB" id="A0A7D6Z316"/>
<protein>
    <recommendedName>
        <fullName evidence="2">Probable allantoicase</fullName>
        <ecNumber evidence="2">3.5.3.4</ecNumber>
    </recommendedName>
    <alternativeName>
        <fullName evidence="2">Allantoate amidinohydrolase</fullName>
    </alternativeName>
</protein>
<dbReference type="NCBIfam" id="TIGR02961">
    <property type="entry name" value="allantoicase"/>
    <property type="match status" value="1"/>
</dbReference>
<comment type="pathway">
    <text evidence="2">Nitrogen metabolism; (S)-allantoin degradation; (S)-ureidoglycolate from allantoate (aminidohydrolase route): step 1/1.</text>
</comment>
<dbReference type="UniPathway" id="UPA00395">
    <property type="reaction ID" value="UER00654"/>
</dbReference>
<evidence type="ECO:0000313" key="4">
    <source>
        <dbReference type="EMBL" id="QLY29684.1"/>
    </source>
</evidence>
<evidence type="ECO:0000259" key="3">
    <source>
        <dbReference type="Pfam" id="PF03561"/>
    </source>
</evidence>
<dbReference type="SUPFAM" id="SSF49785">
    <property type="entry name" value="Galactose-binding domain-like"/>
    <property type="match status" value="2"/>
</dbReference>
<sequence>MTAESTDFTLLPDLAVRSLGGAVVWANDESFAEKENLIRPEESEYSPATFGHKGQVYDGWETRRRRGEVGAFPADEDCDTAIVRLGVPGVIKGVVVDTAWFKGNYPPEVSVEAIAVEGYPSAEELANLDGWTTIVERAKVEGDSKNPFAVDSAQRWTHVRLRMFPDGGVARLRVHGIAKPELRWLDSGPFDLAALENGGLVADCSNRFYSHPQNVLMPGRARVMGDGWETARGRNKATNDWVLVQLAEEGVLTMAEIDTSYFLFNSPGAASLTGIRADGSEVELLARTVLQPDTRHRFAIESDAAVVRVRLDAFPDGGLARLRLFGSLTEDARARLRAEQKGELA</sequence>